<keyword evidence="5" id="KW-1015">Disulfide bond</keyword>
<dbReference type="Proteomes" id="UP001218188">
    <property type="component" value="Unassembled WGS sequence"/>
</dbReference>
<reference evidence="9" key="1">
    <citation type="submission" date="2023-03" db="EMBL/GenBank/DDBJ databases">
        <title>Massive genome expansion in bonnet fungi (Mycena s.s.) driven by repeated elements and novel gene families across ecological guilds.</title>
        <authorList>
            <consortium name="Lawrence Berkeley National Laboratory"/>
            <person name="Harder C.B."/>
            <person name="Miyauchi S."/>
            <person name="Viragh M."/>
            <person name="Kuo A."/>
            <person name="Thoen E."/>
            <person name="Andreopoulos B."/>
            <person name="Lu D."/>
            <person name="Skrede I."/>
            <person name="Drula E."/>
            <person name="Henrissat B."/>
            <person name="Morin E."/>
            <person name="Kohler A."/>
            <person name="Barry K."/>
            <person name="LaButti K."/>
            <person name="Morin E."/>
            <person name="Salamov A."/>
            <person name="Lipzen A."/>
            <person name="Mereny Z."/>
            <person name="Hegedus B."/>
            <person name="Baldrian P."/>
            <person name="Stursova M."/>
            <person name="Weitz H."/>
            <person name="Taylor A."/>
            <person name="Grigoriev I.V."/>
            <person name="Nagy L.G."/>
            <person name="Martin F."/>
            <person name="Kauserud H."/>
        </authorList>
    </citation>
    <scope>NUCLEOTIDE SEQUENCE</scope>
    <source>
        <strain evidence="9">CBHHK200</strain>
    </source>
</reference>
<dbReference type="PRINTS" id="PR00792">
    <property type="entry name" value="PEPSIN"/>
</dbReference>
<keyword evidence="2 7" id="KW-0645">Protease</keyword>
<dbReference type="InterPro" id="IPR001461">
    <property type="entry name" value="Aspartic_peptidase_A1"/>
</dbReference>
<dbReference type="AlphaFoldDB" id="A0AAD6WQP4"/>
<sequence>MGLSYFIFEDGAGAAIDTGTSLIALPTDIAEMINTMIGAKRSWNGQYTVDCNKIPSLPEFSFYFGGKAYPLQGSDYILNLQETCISSFTGLDLNLPGGPLWVVGDVFLRKYYTVYDLGRDAVGFAKSK</sequence>
<dbReference type="Pfam" id="PF00026">
    <property type="entry name" value="Asp"/>
    <property type="match status" value="1"/>
</dbReference>
<dbReference type="PANTHER" id="PTHR47966">
    <property type="entry name" value="BETA-SITE APP-CLEAVING ENZYME, ISOFORM A-RELATED"/>
    <property type="match status" value="1"/>
</dbReference>
<dbReference type="PROSITE" id="PS51767">
    <property type="entry name" value="PEPTIDASE_A1"/>
    <property type="match status" value="1"/>
</dbReference>
<feature type="domain" description="Peptidase A1" evidence="8">
    <location>
        <begin position="1"/>
        <end position="125"/>
    </location>
</feature>
<evidence type="ECO:0000256" key="2">
    <source>
        <dbReference type="ARBA" id="ARBA00022670"/>
    </source>
</evidence>
<dbReference type="InterPro" id="IPR033121">
    <property type="entry name" value="PEPTIDASE_A1"/>
</dbReference>
<dbReference type="InterPro" id="IPR001969">
    <property type="entry name" value="Aspartic_peptidase_AS"/>
</dbReference>
<evidence type="ECO:0000313" key="9">
    <source>
        <dbReference type="EMBL" id="KAJ7023558.1"/>
    </source>
</evidence>
<protein>
    <submittedName>
        <fullName evidence="9">Aspartic peptidase domain-containing protein</fullName>
    </submittedName>
</protein>
<keyword evidence="4 7" id="KW-0378">Hydrolase</keyword>
<dbReference type="PANTHER" id="PTHR47966:SF51">
    <property type="entry name" value="BETA-SITE APP-CLEAVING ENZYME, ISOFORM A-RELATED"/>
    <property type="match status" value="1"/>
</dbReference>
<keyword evidence="6" id="KW-0325">Glycoprotein</keyword>
<dbReference type="SUPFAM" id="SSF50630">
    <property type="entry name" value="Acid proteases"/>
    <property type="match status" value="1"/>
</dbReference>
<dbReference type="InterPro" id="IPR021109">
    <property type="entry name" value="Peptidase_aspartic_dom_sf"/>
</dbReference>
<accession>A0AAD6WQP4</accession>
<dbReference type="GO" id="GO:0004190">
    <property type="term" value="F:aspartic-type endopeptidase activity"/>
    <property type="evidence" value="ECO:0007669"/>
    <property type="project" value="UniProtKB-KW"/>
</dbReference>
<dbReference type="EMBL" id="JARJCM010000186">
    <property type="protein sequence ID" value="KAJ7023558.1"/>
    <property type="molecule type" value="Genomic_DNA"/>
</dbReference>
<evidence type="ECO:0000256" key="7">
    <source>
        <dbReference type="RuleBase" id="RU000454"/>
    </source>
</evidence>
<dbReference type="FunFam" id="2.40.70.10:FF:000002">
    <property type="entry name" value="Vacuolar aspartic proteinase"/>
    <property type="match status" value="1"/>
</dbReference>
<dbReference type="PROSITE" id="PS00141">
    <property type="entry name" value="ASP_PROTEASE"/>
    <property type="match status" value="1"/>
</dbReference>
<evidence type="ECO:0000259" key="8">
    <source>
        <dbReference type="PROSITE" id="PS51767"/>
    </source>
</evidence>
<gene>
    <name evidence="9" type="ORF">C8F04DRAFT_1304732</name>
</gene>
<evidence type="ECO:0000256" key="5">
    <source>
        <dbReference type="ARBA" id="ARBA00023157"/>
    </source>
</evidence>
<organism evidence="9 10">
    <name type="scientific">Mycena alexandri</name>
    <dbReference type="NCBI Taxonomy" id="1745969"/>
    <lineage>
        <taxon>Eukaryota</taxon>
        <taxon>Fungi</taxon>
        <taxon>Dikarya</taxon>
        <taxon>Basidiomycota</taxon>
        <taxon>Agaricomycotina</taxon>
        <taxon>Agaricomycetes</taxon>
        <taxon>Agaricomycetidae</taxon>
        <taxon>Agaricales</taxon>
        <taxon>Marasmiineae</taxon>
        <taxon>Mycenaceae</taxon>
        <taxon>Mycena</taxon>
    </lineage>
</organism>
<proteinExistence type="inferred from homology"/>
<keyword evidence="3 7" id="KW-0064">Aspartyl protease</keyword>
<comment type="similarity">
    <text evidence="1 7">Belongs to the peptidase A1 family.</text>
</comment>
<evidence type="ECO:0000256" key="1">
    <source>
        <dbReference type="ARBA" id="ARBA00007447"/>
    </source>
</evidence>
<evidence type="ECO:0000256" key="6">
    <source>
        <dbReference type="ARBA" id="ARBA00023180"/>
    </source>
</evidence>
<comment type="caution">
    <text evidence="9">The sequence shown here is derived from an EMBL/GenBank/DDBJ whole genome shotgun (WGS) entry which is preliminary data.</text>
</comment>
<evidence type="ECO:0000256" key="3">
    <source>
        <dbReference type="ARBA" id="ARBA00022750"/>
    </source>
</evidence>
<evidence type="ECO:0000313" key="10">
    <source>
        <dbReference type="Proteomes" id="UP001218188"/>
    </source>
</evidence>
<evidence type="ECO:0000256" key="4">
    <source>
        <dbReference type="ARBA" id="ARBA00022801"/>
    </source>
</evidence>
<dbReference type="Gene3D" id="2.40.70.10">
    <property type="entry name" value="Acid Proteases"/>
    <property type="match status" value="1"/>
</dbReference>
<dbReference type="GO" id="GO:0006508">
    <property type="term" value="P:proteolysis"/>
    <property type="evidence" value="ECO:0007669"/>
    <property type="project" value="UniProtKB-KW"/>
</dbReference>
<keyword evidence="10" id="KW-1185">Reference proteome</keyword>
<name>A0AAD6WQP4_9AGAR</name>